<comment type="catalytic activity">
    <reaction evidence="3">
        <text>uridine(1911/1915/1917) in 23S rRNA = pseudouridine(1911/1915/1917) in 23S rRNA</text>
        <dbReference type="Rhea" id="RHEA:42524"/>
        <dbReference type="Rhea" id="RHEA-COMP:10097"/>
        <dbReference type="Rhea" id="RHEA-COMP:10098"/>
        <dbReference type="ChEBI" id="CHEBI:65314"/>
        <dbReference type="ChEBI" id="CHEBI:65315"/>
        <dbReference type="EC" id="5.4.99.23"/>
    </reaction>
</comment>
<dbReference type="Pfam" id="PF00849">
    <property type="entry name" value="PseudoU_synth_2"/>
    <property type="match status" value="1"/>
</dbReference>
<dbReference type="CDD" id="cd02869">
    <property type="entry name" value="PseudoU_synth_RluA_like"/>
    <property type="match status" value="1"/>
</dbReference>
<feature type="domain" description="RNA-binding S4" evidence="8">
    <location>
        <begin position="16"/>
        <end position="81"/>
    </location>
</feature>
<evidence type="ECO:0000256" key="2">
    <source>
        <dbReference type="ARBA" id="ARBA00023235"/>
    </source>
</evidence>
<sequence length="334" mass="36236">MAGVETITVDADDADVRLDRWLKRRFTGITQGRIQKLLRTGQIRVDGKRLKDAGFRLQAGQTVRVPPLSAGEKGVGPSVRPSTAREPHAEDVQALRDCVLYKDDKIIVLNKPAGLAVQGGTGTVLHVDAMLDGLRFGADRPRLTHRLDKDTSGVLVLARTQGEAARLTALFRERKVHKLYWAIVVGVPSPDQGMIDLALGKIPGKGGEKVVPEASRGRKAQSLYRIIDRAGRKAAWVAMEPLTGRTHQLRVHMAQGVGTPILGDGKYGGQGAFLEGLAGGRKLHLHARSIAFARSDGSPLRISAPLPEHMRATWRFLGFEEGHEGAEEGFGDMP</sequence>
<accession>A0A4R3J801</accession>
<evidence type="ECO:0000256" key="4">
    <source>
        <dbReference type="PIRSR" id="PIRSR606225-1"/>
    </source>
</evidence>
<dbReference type="Pfam" id="PF01479">
    <property type="entry name" value="S4"/>
    <property type="match status" value="1"/>
</dbReference>
<dbReference type="Gene3D" id="3.10.290.10">
    <property type="entry name" value="RNA-binding S4 domain"/>
    <property type="match status" value="1"/>
</dbReference>
<evidence type="ECO:0000256" key="6">
    <source>
        <dbReference type="RuleBase" id="RU362028"/>
    </source>
</evidence>
<name>A0A4R3J801_9PROT</name>
<dbReference type="Proteomes" id="UP000295304">
    <property type="component" value="Unassembled WGS sequence"/>
</dbReference>
<feature type="active site" evidence="4">
    <location>
        <position position="148"/>
    </location>
</feature>
<protein>
    <recommendedName>
        <fullName evidence="6">Pseudouridine synthase</fullName>
        <ecNumber evidence="6">5.4.99.-</ecNumber>
    </recommendedName>
</protein>
<gene>
    <name evidence="9" type="ORF">EDD55_10633</name>
</gene>
<feature type="region of interest" description="Disordered" evidence="7">
    <location>
        <begin position="67"/>
        <end position="88"/>
    </location>
</feature>
<dbReference type="RefSeq" id="WP_132939164.1">
    <property type="nucleotide sequence ID" value="NZ_CP119676.1"/>
</dbReference>
<comment type="similarity">
    <text evidence="1 6">Belongs to the pseudouridine synthase RluA family.</text>
</comment>
<evidence type="ECO:0000259" key="8">
    <source>
        <dbReference type="SMART" id="SM00363"/>
    </source>
</evidence>
<dbReference type="EMBL" id="SLZW01000006">
    <property type="protein sequence ID" value="TCS62079.1"/>
    <property type="molecule type" value="Genomic_DNA"/>
</dbReference>
<evidence type="ECO:0000256" key="3">
    <source>
        <dbReference type="ARBA" id="ARBA00036882"/>
    </source>
</evidence>
<proteinExistence type="inferred from homology"/>
<dbReference type="SMART" id="SM00363">
    <property type="entry name" value="S4"/>
    <property type="match status" value="1"/>
</dbReference>
<dbReference type="Gene3D" id="3.30.2350.10">
    <property type="entry name" value="Pseudouridine synthase"/>
    <property type="match status" value="1"/>
</dbReference>
<evidence type="ECO:0000313" key="9">
    <source>
        <dbReference type="EMBL" id="TCS62079.1"/>
    </source>
</evidence>
<comment type="catalytic activity">
    <reaction evidence="6">
        <text>a uridine in RNA = a pseudouridine in RNA</text>
        <dbReference type="Rhea" id="RHEA:48348"/>
        <dbReference type="Rhea" id="RHEA-COMP:12068"/>
        <dbReference type="Rhea" id="RHEA-COMP:12069"/>
        <dbReference type="ChEBI" id="CHEBI:65314"/>
        <dbReference type="ChEBI" id="CHEBI:65315"/>
    </reaction>
</comment>
<dbReference type="GO" id="GO:0000455">
    <property type="term" value="P:enzyme-directed rRNA pseudouridine synthesis"/>
    <property type="evidence" value="ECO:0007669"/>
    <property type="project" value="TreeGrafter"/>
</dbReference>
<dbReference type="AlphaFoldDB" id="A0A4R3J801"/>
<keyword evidence="2 6" id="KW-0413">Isomerase</keyword>
<keyword evidence="5" id="KW-0694">RNA-binding</keyword>
<dbReference type="EC" id="5.4.99.-" evidence="6"/>
<dbReference type="NCBIfam" id="TIGR00005">
    <property type="entry name" value="rluA_subfam"/>
    <property type="match status" value="1"/>
</dbReference>
<comment type="function">
    <text evidence="6">Responsible for synthesis of pseudouridine from uracil.</text>
</comment>
<evidence type="ECO:0000313" key="10">
    <source>
        <dbReference type="Proteomes" id="UP000295304"/>
    </source>
</evidence>
<dbReference type="PANTHER" id="PTHR21600">
    <property type="entry name" value="MITOCHONDRIAL RNA PSEUDOURIDINE SYNTHASE"/>
    <property type="match status" value="1"/>
</dbReference>
<reference evidence="9 10" key="1">
    <citation type="submission" date="2019-03" db="EMBL/GenBank/DDBJ databases">
        <title>Genomic Encyclopedia of Type Strains, Phase IV (KMG-IV): sequencing the most valuable type-strain genomes for metagenomic binning, comparative biology and taxonomic classification.</title>
        <authorList>
            <person name="Goeker M."/>
        </authorList>
    </citation>
    <scope>NUCLEOTIDE SEQUENCE [LARGE SCALE GENOMIC DNA]</scope>
    <source>
        <strain evidence="9 10">DSM 101688</strain>
    </source>
</reference>
<dbReference type="GO" id="GO:0003723">
    <property type="term" value="F:RNA binding"/>
    <property type="evidence" value="ECO:0007669"/>
    <property type="project" value="UniProtKB-KW"/>
</dbReference>
<dbReference type="InterPro" id="IPR020103">
    <property type="entry name" value="PsdUridine_synth_cat_dom_sf"/>
</dbReference>
<dbReference type="CDD" id="cd00165">
    <property type="entry name" value="S4"/>
    <property type="match status" value="1"/>
</dbReference>
<dbReference type="InterPro" id="IPR050188">
    <property type="entry name" value="RluA_PseudoU_synthase"/>
</dbReference>
<evidence type="ECO:0000256" key="5">
    <source>
        <dbReference type="PROSITE-ProRule" id="PRU00182"/>
    </source>
</evidence>
<evidence type="ECO:0000256" key="7">
    <source>
        <dbReference type="SAM" id="MobiDB-lite"/>
    </source>
</evidence>
<dbReference type="GO" id="GO:0160140">
    <property type="term" value="F:23S rRNA pseudouridine(1911/1915/1917) synthase activity"/>
    <property type="evidence" value="ECO:0007669"/>
    <property type="project" value="UniProtKB-EC"/>
</dbReference>
<dbReference type="InterPro" id="IPR006225">
    <property type="entry name" value="PsdUridine_synth_RluC/D"/>
</dbReference>
<dbReference type="OrthoDB" id="9807829at2"/>
<evidence type="ECO:0000256" key="1">
    <source>
        <dbReference type="ARBA" id="ARBA00010876"/>
    </source>
</evidence>
<dbReference type="SUPFAM" id="SSF55120">
    <property type="entry name" value="Pseudouridine synthase"/>
    <property type="match status" value="1"/>
</dbReference>
<comment type="caution">
    <text evidence="9">The sequence shown here is derived from an EMBL/GenBank/DDBJ whole genome shotgun (WGS) entry which is preliminary data.</text>
</comment>
<organism evidence="9 10">
    <name type="scientific">Varunaivibrio sulfuroxidans</name>
    <dbReference type="NCBI Taxonomy" id="1773489"/>
    <lineage>
        <taxon>Bacteria</taxon>
        <taxon>Pseudomonadati</taxon>
        <taxon>Pseudomonadota</taxon>
        <taxon>Alphaproteobacteria</taxon>
        <taxon>Rhodospirillales</taxon>
        <taxon>Magnetovibrionaceae</taxon>
        <taxon>Varunaivibrio</taxon>
    </lineage>
</organism>
<dbReference type="InterPro" id="IPR002942">
    <property type="entry name" value="S4_RNA-bd"/>
</dbReference>
<dbReference type="PANTHER" id="PTHR21600:SF44">
    <property type="entry name" value="RIBOSOMAL LARGE SUBUNIT PSEUDOURIDINE SYNTHASE D"/>
    <property type="match status" value="1"/>
</dbReference>
<dbReference type="SUPFAM" id="SSF55174">
    <property type="entry name" value="Alpha-L RNA-binding motif"/>
    <property type="match status" value="1"/>
</dbReference>
<keyword evidence="10" id="KW-1185">Reference proteome</keyword>
<dbReference type="InterPro" id="IPR006145">
    <property type="entry name" value="PsdUridine_synth_RsuA/RluA"/>
</dbReference>
<dbReference type="InterPro" id="IPR036986">
    <property type="entry name" value="S4_RNA-bd_sf"/>
</dbReference>
<dbReference type="PROSITE" id="PS50889">
    <property type="entry name" value="S4"/>
    <property type="match status" value="1"/>
</dbReference>